<sequence length="781" mass="88282">MSGEQQFKHHLKFMTSEGFSVLDVLPESSLAEKIASILLESTAGGLPPVITSFFDKLKQQFDALDTSSVKVVVFGGGTGLSNIIGGDSRRQAWAYNPFTGLKEIFPLVSSVVCVTDDGGSTGELQKDVPLIALGDIRHVLVSSIRRQNLVQRYKLDTAGAKHCATALYAVFNYRFMSYPLSAGQLLRDTGATLSDLPEQLLTYLVELCDLLYTDVRLSPTLQRPQCLGNLLLAAAIYKQLGPDLTPEELLVSHQVVRSATSRGLAEISGVLGVRPHSVLPCTTTLSQLQMLYANGVLVTSEYKSGKARRGFPVDRVIVEFSRNPFLQPEVVQLVQQADIILFAPGSLYTSIIPILQVPGLAQAIRDNTGALKVLVANIWVQKGETDAARDAPDRKFYVSDLIRAYHRNIPGGVDQLFSHIVGLDLTDIPGSILQRYALEDKEPIFMDRSRVRALGFSSVEARIFAKEQLRQRGVIQHDPDALARVVKGLWALNQADYLTVPPCKETLSEVDVAIGREYPVRLVPCLRYDKIRDHLTRLHTECIASDSMVKMAETDRRQLLDRVLEILWLHPDIPLEHLQFSRGITLIEPGAWKRCQQWDNIYSFYDPLDQRIKVRQDQVTNLNRFEMVFLVALGQSLLGNYAEDKQMMDLRHGDDILGRTYRILVRDGEALEAFLTPKDIDTYLYLSKMHRLRPDGRVYTRVINPDEGFTPPGLFFGLFYAWYLDNRFAANIEYKMSIIRNPISDLIPEQVRIVERRRKTIDFFRERIFRQHSPFLFARER</sequence>
<organism evidence="2 3">
    <name type="scientific">Desulfobulbus oligotrophicus</name>
    <dbReference type="NCBI Taxonomy" id="1909699"/>
    <lineage>
        <taxon>Bacteria</taxon>
        <taxon>Pseudomonadati</taxon>
        <taxon>Thermodesulfobacteriota</taxon>
        <taxon>Desulfobulbia</taxon>
        <taxon>Desulfobulbales</taxon>
        <taxon>Desulfobulbaceae</taxon>
        <taxon>Desulfobulbus</taxon>
    </lineage>
</organism>
<name>A0A7T5VF80_9BACT</name>
<dbReference type="InterPro" id="IPR010119">
    <property type="entry name" value="Gluconeogen_factor"/>
</dbReference>
<dbReference type="Pfam" id="PF01933">
    <property type="entry name" value="CofD"/>
    <property type="match status" value="1"/>
</dbReference>
<dbReference type="SUPFAM" id="SSF142338">
    <property type="entry name" value="CofD-like"/>
    <property type="match status" value="1"/>
</dbReference>
<dbReference type="KEGG" id="dog:HP555_13525"/>
<accession>A0A7T5VF80</accession>
<dbReference type="InterPro" id="IPR002882">
    <property type="entry name" value="CofD"/>
</dbReference>
<dbReference type="PANTHER" id="PTHR30135:SF3">
    <property type="entry name" value="GLUCONEOGENESIS FACTOR-RELATED"/>
    <property type="match status" value="1"/>
</dbReference>
<gene>
    <name evidence="2" type="ORF">HP555_13525</name>
</gene>
<dbReference type="Gene3D" id="3.40.50.10680">
    <property type="entry name" value="CofD-like domains"/>
    <property type="match status" value="1"/>
</dbReference>
<protein>
    <submittedName>
        <fullName evidence="2">YvcK family protein</fullName>
    </submittedName>
</protein>
<keyword evidence="3" id="KW-1185">Reference proteome</keyword>
<dbReference type="Proteomes" id="UP000596092">
    <property type="component" value="Chromosome"/>
</dbReference>
<reference evidence="2 3" key="1">
    <citation type="submission" date="2020-05" db="EMBL/GenBank/DDBJ databases">
        <title>Complete genome of Desulfobulbus oligotrophicus.</title>
        <authorList>
            <person name="Podar M."/>
        </authorList>
    </citation>
    <scope>NUCLEOTIDE SEQUENCE [LARGE SCALE GENOMIC DNA]</scope>
    <source>
        <strain evidence="2 3">Prop6</strain>
    </source>
</reference>
<dbReference type="RefSeq" id="WP_199263096.1">
    <property type="nucleotide sequence ID" value="NZ_CP054140.1"/>
</dbReference>
<dbReference type="GO" id="GO:0043743">
    <property type="term" value="F:LPPG:FO 2-phospho-L-lactate transferase activity"/>
    <property type="evidence" value="ECO:0007669"/>
    <property type="project" value="InterPro"/>
</dbReference>
<dbReference type="CDD" id="cd07187">
    <property type="entry name" value="YvcK_like"/>
    <property type="match status" value="1"/>
</dbReference>
<dbReference type="EMBL" id="CP054140">
    <property type="protein sequence ID" value="QQG66810.1"/>
    <property type="molecule type" value="Genomic_DNA"/>
</dbReference>
<keyword evidence="1" id="KW-0963">Cytoplasm</keyword>
<evidence type="ECO:0000313" key="3">
    <source>
        <dbReference type="Proteomes" id="UP000596092"/>
    </source>
</evidence>
<dbReference type="PANTHER" id="PTHR30135">
    <property type="entry name" value="UNCHARACTERIZED PROTEIN YVCK-RELATED"/>
    <property type="match status" value="1"/>
</dbReference>
<dbReference type="AlphaFoldDB" id="A0A7T5VF80"/>
<proteinExistence type="predicted"/>
<evidence type="ECO:0000256" key="1">
    <source>
        <dbReference type="ARBA" id="ARBA00022490"/>
    </source>
</evidence>
<dbReference type="InterPro" id="IPR038136">
    <property type="entry name" value="CofD-like_dom_sf"/>
</dbReference>
<evidence type="ECO:0000313" key="2">
    <source>
        <dbReference type="EMBL" id="QQG66810.1"/>
    </source>
</evidence>